<dbReference type="AlphaFoldDB" id="A0A1H3R650"/>
<accession>A0A1H3R650</accession>
<sequence length="177" mass="19726">MIVIQRVRVRWSSAGRGAAAATARSGLADVYLLPSPLDGSPVVHDVLLDETADYQPSSRVVVGDDRAREAGLWLTTAGDKTVTVDRLPGWAAYPRWWQSRGRLFTLAAGQVGRYRANLRATGCHCAPQWYYEQWTIHVANAPATTDLFLRARPDRDIDDRVHLYGASRRRSKKAPAR</sequence>
<keyword evidence="2" id="KW-1185">Reference proteome</keyword>
<proteinExistence type="predicted"/>
<dbReference type="RefSeq" id="WP_245736739.1">
    <property type="nucleotide sequence ID" value="NZ_FNPH01000007.1"/>
</dbReference>
<dbReference type="EMBL" id="FNPH01000007">
    <property type="protein sequence ID" value="SDZ21076.1"/>
    <property type="molecule type" value="Genomic_DNA"/>
</dbReference>
<gene>
    <name evidence="1" type="ORF">SAMN05444365_10781</name>
</gene>
<evidence type="ECO:0000313" key="2">
    <source>
        <dbReference type="Proteomes" id="UP000242415"/>
    </source>
</evidence>
<name>A0A1H3R650_9ACTN</name>
<evidence type="ECO:0000313" key="1">
    <source>
        <dbReference type="EMBL" id="SDZ21076.1"/>
    </source>
</evidence>
<organism evidence="1 2">
    <name type="scientific">Micromonospora pattaloongensis</name>
    <dbReference type="NCBI Taxonomy" id="405436"/>
    <lineage>
        <taxon>Bacteria</taxon>
        <taxon>Bacillati</taxon>
        <taxon>Actinomycetota</taxon>
        <taxon>Actinomycetes</taxon>
        <taxon>Micromonosporales</taxon>
        <taxon>Micromonosporaceae</taxon>
        <taxon>Micromonospora</taxon>
    </lineage>
</organism>
<reference evidence="2" key="1">
    <citation type="submission" date="2016-10" db="EMBL/GenBank/DDBJ databases">
        <authorList>
            <person name="Varghese N."/>
            <person name="Submissions S."/>
        </authorList>
    </citation>
    <scope>NUCLEOTIDE SEQUENCE [LARGE SCALE GENOMIC DNA]</scope>
    <source>
        <strain evidence="2">DSM 45245</strain>
    </source>
</reference>
<dbReference type="Proteomes" id="UP000242415">
    <property type="component" value="Unassembled WGS sequence"/>
</dbReference>
<protein>
    <submittedName>
        <fullName evidence="1">Uncharacterized protein</fullName>
    </submittedName>
</protein>
<dbReference type="STRING" id="405436.SAMN05444365_10781"/>